<proteinExistence type="predicted"/>
<dbReference type="EMBL" id="JAHJDP010000065">
    <property type="protein sequence ID" value="MBU2691528.1"/>
    <property type="molecule type" value="Genomic_DNA"/>
</dbReference>
<sequence length="434" mass="47937">MESVISAVRCHINHNIHRQIHRHAHIRGAILCLIGAAILLTPSLARPEEEALVNGVVHIRNGSTPQKGIDTYHLEELWRLGGADDETIFGLISQVISDSEGNLYLLDTQLSEIRVISPDGAPLGTLSHEGDGPGEVRQPFDLDFMPDGTLGMAQMFPGKIVKVDKEGHPAGDLAVGGQDPTQGGFAVLLDVSVKGGNLFLAGINITMAEGIQNLTSFLSKYAETGEEKVRYLEKATTLDFSNIEIIERDRYFVFPRRWDVDAEGNVYAAAERDRYAIHVWTPDGTLKRVIEREFQPWKRNEKDLGRIQAVMNGQTSRFPTEVKTEIEEYEVAINTIHIDGDGMIWVISSRGNHDQPDGIMQTYDLFSPEGHFVRQVAIACEGRGEDDGLIFVENDRVVLVKGLIDAAVSLQGGVGAGEDDEAEPMEVICYRIQK</sequence>
<dbReference type="SUPFAM" id="SSF101898">
    <property type="entry name" value="NHL repeat"/>
    <property type="match status" value="1"/>
</dbReference>
<dbReference type="Gene3D" id="2.120.10.30">
    <property type="entry name" value="TolB, C-terminal domain"/>
    <property type="match status" value="1"/>
</dbReference>
<dbReference type="Proteomes" id="UP000777784">
    <property type="component" value="Unassembled WGS sequence"/>
</dbReference>
<organism evidence="1 2">
    <name type="scientific">Eiseniibacteriota bacterium</name>
    <dbReference type="NCBI Taxonomy" id="2212470"/>
    <lineage>
        <taxon>Bacteria</taxon>
        <taxon>Candidatus Eiseniibacteriota</taxon>
    </lineage>
</organism>
<evidence type="ECO:0008006" key="3">
    <source>
        <dbReference type="Google" id="ProtNLM"/>
    </source>
</evidence>
<dbReference type="AlphaFoldDB" id="A0A948RXT6"/>
<accession>A0A948RXT6</accession>
<name>A0A948RXT6_UNCEI</name>
<comment type="caution">
    <text evidence="1">The sequence shown here is derived from an EMBL/GenBank/DDBJ whole genome shotgun (WGS) entry which is preliminary data.</text>
</comment>
<reference evidence="1" key="1">
    <citation type="submission" date="2021-05" db="EMBL/GenBank/DDBJ databases">
        <title>Energy efficiency and biological interactions define the core microbiome of deep oligotrophic groundwater.</title>
        <authorList>
            <person name="Mehrshad M."/>
            <person name="Lopez-Fernandez M."/>
            <person name="Bell E."/>
            <person name="Bernier-Latmani R."/>
            <person name="Bertilsson S."/>
            <person name="Dopson M."/>
        </authorList>
    </citation>
    <scope>NUCLEOTIDE SEQUENCE</scope>
    <source>
        <strain evidence="1">Modern_marine.mb.64</strain>
    </source>
</reference>
<protein>
    <recommendedName>
        <fullName evidence="3">6-bladed beta-propeller</fullName>
    </recommendedName>
</protein>
<evidence type="ECO:0000313" key="2">
    <source>
        <dbReference type="Proteomes" id="UP000777784"/>
    </source>
</evidence>
<dbReference type="InterPro" id="IPR011042">
    <property type="entry name" value="6-blade_b-propeller_TolB-like"/>
</dbReference>
<gene>
    <name evidence="1" type="ORF">KJ970_11430</name>
</gene>
<evidence type="ECO:0000313" key="1">
    <source>
        <dbReference type="EMBL" id="MBU2691528.1"/>
    </source>
</evidence>